<dbReference type="Proteomes" id="UP001610334">
    <property type="component" value="Unassembled WGS sequence"/>
</dbReference>
<dbReference type="PRINTS" id="PR00465">
    <property type="entry name" value="EP450IV"/>
</dbReference>
<dbReference type="Gene3D" id="1.10.630.10">
    <property type="entry name" value="Cytochrome P450"/>
    <property type="match status" value="1"/>
</dbReference>
<dbReference type="PANTHER" id="PTHR47582:SF1">
    <property type="entry name" value="P450, PUTATIVE (EUROFUNG)-RELATED"/>
    <property type="match status" value="1"/>
</dbReference>
<name>A0ABR4HVH6_9EURO</name>
<feature type="chain" id="PRO_5046421414" evidence="7">
    <location>
        <begin position="20"/>
        <end position="539"/>
    </location>
</feature>
<evidence type="ECO:0000256" key="7">
    <source>
        <dbReference type="SAM" id="SignalP"/>
    </source>
</evidence>
<reference evidence="8 9" key="1">
    <citation type="submission" date="2024-07" db="EMBL/GenBank/DDBJ databases">
        <title>Section-level genome sequencing and comparative genomics of Aspergillus sections Usti and Cavernicolus.</title>
        <authorList>
            <consortium name="Lawrence Berkeley National Laboratory"/>
            <person name="Nybo J.L."/>
            <person name="Vesth T.C."/>
            <person name="Theobald S."/>
            <person name="Frisvad J.C."/>
            <person name="Larsen T.O."/>
            <person name="Kjaerboelling I."/>
            <person name="Rothschild-Mancinelli K."/>
            <person name="Lyhne E.K."/>
            <person name="Kogle M.E."/>
            <person name="Barry K."/>
            <person name="Clum A."/>
            <person name="Na H."/>
            <person name="Ledsgaard L."/>
            <person name="Lin J."/>
            <person name="Lipzen A."/>
            <person name="Kuo A."/>
            <person name="Riley R."/>
            <person name="Mondo S."/>
            <person name="Labutti K."/>
            <person name="Haridas S."/>
            <person name="Pangalinan J."/>
            <person name="Salamov A.A."/>
            <person name="Simmons B.A."/>
            <person name="Magnuson J.K."/>
            <person name="Chen J."/>
            <person name="Drula E."/>
            <person name="Henrissat B."/>
            <person name="Wiebenga A."/>
            <person name="Lubbers R.J."/>
            <person name="Gomes A.C."/>
            <person name="Makela M.R."/>
            <person name="Stajich J."/>
            <person name="Grigoriev I.V."/>
            <person name="Mortensen U.H."/>
            <person name="De Vries R.P."/>
            <person name="Baker S.E."/>
            <person name="Andersen M.R."/>
        </authorList>
    </citation>
    <scope>NUCLEOTIDE SEQUENCE [LARGE SCALE GENOMIC DNA]</scope>
    <source>
        <strain evidence="8 9">CBS 588.65</strain>
    </source>
</reference>
<dbReference type="InterPro" id="IPR036396">
    <property type="entry name" value="Cyt_P450_sf"/>
</dbReference>
<keyword evidence="4" id="KW-0479">Metal-binding</keyword>
<keyword evidence="5" id="KW-0560">Oxidoreductase</keyword>
<evidence type="ECO:0000256" key="1">
    <source>
        <dbReference type="ARBA" id="ARBA00001971"/>
    </source>
</evidence>
<comment type="similarity">
    <text evidence="2">Belongs to the cytochrome P450 family.</text>
</comment>
<evidence type="ECO:0000256" key="5">
    <source>
        <dbReference type="ARBA" id="ARBA00023002"/>
    </source>
</evidence>
<dbReference type="Pfam" id="PF00067">
    <property type="entry name" value="p450"/>
    <property type="match status" value="1"/>
</dbReference>
<dbReference type="EMBL" id="JBFXLT010000010">
    <property type="protein sequence ID" value="KAL2819496.1"/>
    <property type="molecule type" value="Genomic_DNA"/>
</dbReference>
<evidence type="ECO:0000313" key="9">
    <source>
        <dbReference type="Proteomes" id="UP001610334"/>
    </source>
</evidence>
<comment type="cofactor">
    <cofactor evidence="1">
        <name>heme</name>
        <dbReference type="ChEBI" id="CHEBI:30413"/>
    </cofactor>
</comment>
<keyword evidence="6" id="KW-0408">Iron</keyword>
<sequence length="539" mass="60362">MGSAVVACLLLLFVKLVFSRLFLAFTQDSQEPPPVDLSIPFISPILRMGWAGFAYYTKHRLEGTILLKLCLESTDRLLASHLPIYTIRLPGIRLYVVNSTSLVSAVQHHPRIFSFSPILARVATNLIGASEPGARILADDEENHGFVRRFHDFNHASLASGPGLDALRTKIWRSISLSHSRKAIDSAPGCTRMYEWISREVTMVTTDAVYGASQNPFRDPAIRVARREYQSGMTRLMTGFIPSIVSKRPLCARKTLVHSFEKYYSDRGYQNEEASPYIRDQYRIFSESGLSEADIAKTQAAFSIALLANTLSAAFWCVYHIFSDNNILQDCRGELHAALQQNGARDGDDGLGDRLPLDLMLTMERSCPILLSTFKETMRTHSMGTAVSQVVKDQMIDNRYLLRKGALVLIPAVVQHSDESIWSEDVNEFDHRRFIQETKEKSGSSANSKSRPSWNPAAYRVFGGGWNLCPGRHLVTSIVLGFVASVILNFDILPCSGHWDQPTVRNSNLSVMINEPDEDLNVELRYRKDEEVAAAACRP</sequence>
<dbReference type="InterPro" id="IPR053007">
    <property type="entry name" value="CYP450_monoxygenase_sec-met"/>
</dbReference>
<gene>
    <name evidence="8" type="ORF">BJX63DRAFT_428711</name>
</gene>
<keyword evidence="9" id="KW-1185">Reference proteome</keyword>
<dbReference type="InterPro" id="IPR001128">
    <property type="entry name" value="Cyt_P450"/>
</dbReference>
<dbReference type="PANTHER" id="PTHR47582">
    <property type="entry name" value="P450, PUTATIVE (EUROFUNG)-RELATED"/>
    <property type="match status" value="1"/>
</dbReference>
<dbReference type="InterPro" id="IPR002403">
    <property type="entry name" value="Cyt_P450_E_grp-IV"/>
</dbReference>
<evidence type="ECO:0000256" key="2">
    <source>
        <dbReference type="ARBA" id="ARBA00010617"/>
    </source>
</evidence>
<comment type="caution">
    <text evidence="8">The sequence shown here is derived from an EMBL/GenBank/DDBJ whole genome shotgun (WGS) entry which is preliminary data.</text>
</comment>
<protein>
    <submittedName>
        <fullName evidence="8">Cytochrome P450</fullName>
    </submittedName>
</protein>
<accession>A0ABR4HVH6</accession>
<proteinExistence type="inferred from homology"/>
<feature type="signal peptide" evidence="7">
    <location>
        <begin position="1"/>
        <end position="19"/>
    </location>
</feature>
<evidence type="ECO:0000313" key="8">
    <source>
        <dbReference type="EMBL" id="KAL2819496.1"/>
    </source>
</evidence>
<dbReference type="CDD" id="cd11040">
    <property type="entry name" value="CYP7_CYP8-like"/>
    <property type="match status" value="1"/>
</dbReference>
<evidence type="ECO:0000256" key="6">
    <source>
        <dbReference type="ARBA" id="ARBA00023004"/>
    </source>
</evidence>
<organism evidence="8 9">
    <name type="scientific">Aspergillus granulosus</name>
    <dbReference type="NCBI Taxonomy" id="176169"/>
    <lineage>
        <taxon>Eukaryota</taxon>
        <taxon>Fungi</taxon>
        <taxon>Dikarya</taxon>
        <taxon>Ascomycota</taxon>
        <taxon>Pezizomycotina</taxon>
        <taxon>Eurotiomycetes</taxon>
        <taxon>Eurotiomycetidae</taxon>
        <taxon>Eurotiales</taxon>
        <taxon>Aspergillaceae</taxon>
        <taxon>Aspergillus</taxon>
        <taxon>Aspergillus subgen. Nidulantes</taxon>
    </lineage>
</organism>
<keyword evidence="7" id="KW-0732">Signal</keyword>
<evidence type="ECO:0000256" key="3">
    <source>
        <dbReference type="ARBA" id="ARBA00022617"/>
    </source>
</evidence>
<keyword evidence="3" id="KW-0349">Heme</keyword>
<evidence type="ECO:0000256" key="4">
    <source>
        <dbReference type="ARBA" id="ARBA00022723"/>
    </source>
</evidence>
<dbReference type="SUPFAM" id="SSF48264">
    <property type="entry name" value="Cytochrome P450"/>
    <property type="match status" value="1"/>
</dbReference>